<dbReference type="Gene3D" id="3.40.50.1820">
    <property type="entry name" value="alpha/beta hydrolase"/>
    <property type="match status" value="1"/>
</dbReference>
<protein>
    <recommendedName>
        <fullName evidence="2">AB hydrolase-1 domain-containing protein</fullName>
    </recommendedName>
</protein>
<keyword evidence="1" id="KW-0732">Signal</keyword>
<evidence type="ECO:0000259" key="2">
    <source>
        <dbReference type="Pfam" id="PF12697"/>
    </source>
</evidence>
<gene>
    <name evidence="3" type="ORF">ASPCAL14642</name>
</gene>
<dbReference type="AlphaFoldDB" id="A0A0U4ZQC5"/>
<proteinExistence type="predicted"/>
<name>A0A0U4ZQC5_ASPCI</name>
<sequence length="377" mass="41075">MAIATLAPLFFLLPAVLGSKPRCFEFEHPIHVSLTVPKFSVPDFSSSIESTAFLTASISRNANLSSLVVGETKIDRSFNIHFQYCEPDDCKRSPEVLQVLSHGVGFDHSYWDFGGKEYNYITSATAHGYATLSYDRLGVGRSALADADPYSEIQVPTQVAILAEISSLLRAGNLSRKIGTLPKKLVHVGHSFGSLITNGLVAASPALADGIVLTGFSHNISWTPLFELCLGFELARSNNPARFHGYDSGYLTWGNQYDNQCAFYTYPFFDSRVLGEAERRKAPFAISELLSFASIPLTAPNFTRPVLLISGQSDLPFCGGDCTGVFDGPASVSRFVFPAASPFASYIHPNTGHALNLHHNASAAYEVIHKFVKEHVN</sequence>
<dbReference type="OrthoDB" id="190201at2759"/>
<feature type="domain" description="AB hydrolase-1" evidence="2">
    <location>
        <begin position="99"/>
        <end position="359"/>
    </location>
</feature>
<feature type="chain" id="PRO_5006854793" description="AB hydrolase-1 domain-containing protein" evidence="1">
    <location>
        <begin position="19"/>
        <end position="377"/>
    </location>
</feature>
<evidence type="ECO:0000256" key="1">
    <source>
        <dbReference type="SAM" id="SignalP"/>
    </source>
</evidence>
<dbReference type="Pfam" id="PF12697">
    <property type="entry name" value="Abhydrolase_6"/>
    <property type="match status" value="1"/>
</dbReference>
<dbReference type="OMA" id="HTDETID"/>
<dbReference type="InterPro" id="IPR029058">
    <property type="entry name" value="AB_hydrolase_fold"/>
</dbReference>
<organism evidence="3 4">
    <name type="scientific">Aspergillus calidoustus</name>
    <dbReference type="NCBI Taxonomy" id="454130"/>
    <lineage>
        <taxon>Eukaryota</taxon>
        <taxon>Fungi</taxon>
        <taxon>Dikarya</taxon>
        <taxon>Ascomycota</taxon>
        <taxon>Pezizomycotina</taxon>
        <taxon>Eurotiomycetes</taxon>
        <taxon>Eurotiomycetidae</taxon>
        <taxon>Eurotiales</taxon>
        <taxon>Aspergillaceae</taxon>
        <taxon>Aspergillus</taxon>
        <taxon>Aspergillus subgen. Nidulantes</taxon>
    </lineage>
</organism>
<dbReference type="STRING" id="454130.A0A0U4ZQC5"/>
<accession>A0A0U4ZQC5</accession>
<dbReference type="InterPro" id="IPR000073">
    <property type="entry name" value="AB_hydrolase_1"/>
</dbReference>
<feature type="signal peptide" evidence="1">
    <location>
        <begin position="1"/>
        <end position="18"/>
    </location>
</feature>
<reference evidence="4" key="1">
    <citation type="journal article" date="2016" name="Genome Announc.">
        <title>Draft genome sequences of fungus Aspergillus calidoustus.</title>
        <authorList>
            <person name="Horn F."/>
            <person name="Linde J."/>
            <person name="Mattern D.J."/>
            <person name="Walther G."/>
            <person name="Guthke R."/>
            <person name="Scherlach K."/>
            <person name="Martin K."/>
            <person name="Brakhage A.A."/>
            <person name="Petzke L."/>
            <person name="Valiante V."/>
        </authorList>
    </citation>
    <scope>NUCLEOTIDE SEQUENCE [LARGE SCALE GENOMIC DNA]</scope>
    <source>
        <strain evidence="4">SF006504</strain>
    </source>
</reference>
<dbReference type="SUPFAM" id="SSF53474">
    <property type="entry name" value="alpha/beta-Hydrolases"/>
    <property type="match status" value="1"/>
</dbReference>
<evidence type="ECO:0000313" key="3">
    <source>
        <dbReference type="EMBL" id="CEL11541.1"/>
    </source>
</evidence>
<evidence type="ECO:0000313" key="4">
    <source>
        <dbReference type="Proteomes" id="UP000054771"/>
    </source>
</evidence>
<keyword evidence="4" id="KW-1185">Reference proteome</keyword>
<dbReference type="EMBL" id="CDMC01000027">
    <property type="protein sequence ID" value="CEL11541.1"/>
    <property type="molecule type" value="Genomic_DNA"/>
</dbReference>
<dbReference type="Proteomes" id="UP000054771">
    <property type="component" value="Unassembled WGS sequence"/>
</dbReference>